<feature type="non-terminal residue" evidence="1">
    <location>
        <position position="42"/>
    </location>
</feature>
<gene>
    <name evidence="1" type="primary">Nfu_g_1_005033</name>
</gene>
<organism evidence="1">
    <name type="scientific">Nothobranchius korthausae</name>
    <dbReference type="NCBI Taxonomy" id="1143690"/>
    <lineage>
        <taxon>Eukaryota</taxon>
        <taxon>Metazoa</taxon>
        <taxon>Chordata</taxon>
        <taxon>Craniata</taxon>
        <taxon>Vertebrata</taxon>
        <taxon>Euteleostomi</taxon>
        <taxon>Actinopterygii</taxon>
        <taxon>Neopterygii</taxon>
        <taxon>Teleostei</taxon>
        <taxon>Neoteleostei</taxon>
        <taxon>Acanthomorphata</taxon>
        <taxon>Ovalentaria</taxon>
        <taxon>Atherinomorphae</taxon>
        <taxon>Cyprinodontiformes</taxon>
        <taxon>Nothobranchiidae</taxon>
        <taxon>Nothobranchius</taxon>
    </lineage>
</organism>
<evidence type="ECO:0000313" key="1">
    <source>
        <dbReference type="EMBL" id="SBQ64262.1"/>
    </source>
</evidence>
<protein>
    <submittedName>
        <fullName evidence="1">Uncharacterized protein</fullName>
    </submittedName>
</protein>
<name>A0A1A8FZ62_9TELE</name>
<proteinExistence type="predicted"/>
<reference evidence="1" key="1">
    <citation type="submission" date="2016-05" db="EMBL/GenBank/DDBJ databases">
        <authorList>
            <person name="Lavstsen T."/>
            <person name="Jespersen J.S."/>
        </authorList>
    </citation>
    <scope>NUCLEOTIDE SEQUENCE</scope>
    <source>
        <tissue evidence="1">Brain</tissue>
    </source>
</reference>
<reference evidence="1" key="2">
    <citation type="submission" date="2016-06" db="EMBL/GenBank/DDBJ databases">
        <title>The genome of a short-lived fish provides insights into sex chromosome evolution and the genetic control of aging.</title>
        <authorList>
            <person name="Reichwald K."/>
            <person name="Felder M."/>
            <person name="Petzold A."/>
            <person name="Koch P."/>
            <person name="Groth M."/>
            <person name="Platzer M."/>
        </authorList>
    </citation>
    <scope>NUCLEOTIDE SEQUENCE</scope>
    <source>
        <tissue evidence="1">Brain</tissue>
    </source>
</reference>
<accession>A0A1A8FZ62</accession>
<feature type="non-terminal residue" evidence="1">
    <location>
        <position position="1"/>
    </location>
</feature>
<sequence>WITFAWLNTTTGNMNDPDDYMNYNYKVLGGICDVFTADGWMM</sequence>
<dbReference type="AlphaFoldDB" id="A0A1A8FZ62"/>
<dbReference type="EMBL" id="HAEB01017735">
    <property type="protein sequence ID" value="SBQ64262.1"/>
    <property type="molecule type" value="Transcribed_RNA"/>
</dbReference>